<dbReference type="InterPro" id="IPR005135">
    <property type="entry name" value="Endo/exonuclease/phosphatase"/>
</dbReference>
<keyword evidence="3" id="KW-1185">Reference proteome</keyword>
<dbReference type="Pfam" id="PF03372">
    <property type="entry name" value="Exo_endo_phos"/>
    <property type="match status" value="1"/>
</dbReference>
<dbReference type="Gene3D" id="3.60.10.10">
    <property type="entry name" value="Endonuclease/exonuclease/phosphatase"/>
    <property type="match status" value="1"/>
</dbReference>
<organism evidence="2 3">
    <name type="scientific">Puccinia sorghi</name>
    <dbReference type="NCBI Taxonomy" id="27349"/>
    <lineage>
        <taxon>Eukaryota</taxon>
        <taxon>Fungi</taxon>
        <taxon>Dikarya</taxon>
        <taxon>Basidiomycota</taxon>
        <taxon>Pucciniomycotina</taxon>
        <taxon>Pucciniomycetes</taxon>
        <taxon>Pucciniales</taxon>
        <taxon>Pucciniaceae</taxon>
        <taxon>Puccinia</taxon>
    </lineage>
</organism>
<dbReference type="SUPFAM" id="SSF56219">
    <property type="entry name" value="DNase I-like"/>
    <property type="match status" value="1"/>
</dbReference>
<evidence type="ECO:0000313" key="3">
    <source>
        <dbReference type="Proteomes" id="UP000037035"/>
    </source>
</evidence>
<dbReference type="STRING" id="27349.A0A0L6V8L3"/>
<sequence length="348" mass="39143">MSTDILSIPGSMLSWAHNLRNPVNAQGCTKVWRLEIIPQLGNPWQPTTSGTALRPTSLLAWNCNGFNYKGNALLALANRCNIGVVILGGHLRKSYNYEPKMDGYKTFNQVADKGFRGLCMLVRNDLGAYRKQTKSPHLMHLVITGVEKGKVWHIFGIYLQSGTQHGSTRRQQLLPLWDTINRILDNDPASRITVGGDFNIPLKGISQLALRKTAGRSKSSSAIDHWLVSSQVLPLSTKTKVHREMASTYHGLSDHAAIGFKLRKINHETQTSPQMKWDKKLLKGNSFELLVHDNWAEFEENEPLDEQADKWHNILEKTAAEMGIRRTLERPKSYITQPQKKAYPSGIG</sequence>
<dbReference type="EMBL" id="LAVV01007282">
    <property type="protein sequence ID" value="KNZ56450.1"/>
    <property type="molecule type" value="Genomic_DNA"/>
</dbReference>
<dbReference type="OrthoDB" id="2671967at2759"/>
<dbReference type="GO" id="GO:0003824">
    <property type="term" value="F:catalytic activity"/>
    <property type="evidence" value="ECO:0007669"/>
    <property type="project" value="InterPro"/>
</dbReference>
<reference evidence="2 3" key="1">
    <citation type="submission" date="2015-08" db="EMBL/GenBank/DDBJ databases">
        <title>Next Generation Sequencing and Analysis of the Genome of Puccinia sorghi L Schw, the Causal Agent of Maize Common Rust.</title>
        <authorList>
            <person name="Rochi L."/>
            <person name="Burguener G."/>
            <person name="Darino M."/>
            <person name="Turjanski A."/>
            <person name="Kreff E."/>
            <person name="Dieguez M.J."/>
            <person name="Sacco F."/>
        </authorList>
    </citation>
    <scope>NUCLEOTIDE SEQUENCE [LARGE SCALE GENOMIC DNA]</scope>
    <source>
        <strain evidence="2 3">RO10H11247</strain>
    </source>
</reference>
<name>A0A0L6V8L3_9BASI</name>
<accession>A0A0L6V8L3</accession>
<dbReference type="VEuPathDB" id="FungiDB:VP01_2400g5"/>
<evidence type="ECO:0000259" key="1">
    <source>
        <dbReference type="Pfam" id="PF03372"/>
    </source>
</evidence>
<protein>
    <recommendedName>
        <fullName evidence="1">Endonuclease/exonuclease/phosphatase domain-containing protein</fullName>
    </recommendedName>
</protein>
<dbReference type="AlphaFoldDB" id="A0A0L6V8L3"/>
<proteinExistence type="predicted"/>
<dbReference type="Proteomes" id="UP000037035">
    <property type="component" value="Unassembled WGS sequence"/>
</dbReference>
<gene>
    <name evidence="2" type="ORF">VP01_2400g5</name>
</gene>
<comment type="caution">
    <text evidence="2">The sequence shown here is derived from an EMBL/GenBank/DDBJ whole genome shotgun (WGS) entry which is preliminary data.</text>
</comment>
<evidence type="ECO:0000313" key="2">
    <source>
        <dbReference type="EMBL" id="KNZ56450.1"/>
    </source>
</evidence>
<feature type="domain" description="Endonuclease/exonuclease/phosphatase" evidence="1">
    <location>
        <begin position="60"/>
        <end position="255"/>
    </location>
</feature>
<dbReference type="InterPro" id="IPR036691">
    <property type="entry name" value="Endo/exonu/phosph_ase_sf"/>
</dbReference>